<feature type="region of interest" description="Disordered" evidence="5">
    <location>
        <begin position="521"/>
        <end position="552"/>
    </location>
</feature>
<comment type="subcellular location">
    <subcellularLocation>
        <location evidence="1">Nucleus</location>
    </subcellularLocation>
</comment>
<evidence type="ECO:0000259" key="6">
    <source>
        <dbReference type="Pfam" id="PF04695"/>
    </source>
</evidence>
<keyword evidence="4" id="KW-0539">Nucleus</keyword>
<evidence type="ECO:0000313" key="9">
    <source>
        <dbReference type="WBParaSite" id="nRc.2.0.1.t46103-RA"/>
    </source>
</evidence>
<dbReference type="Pfam" id="PF04000">
    <property type="entry name" value="Sas10_Utp3"/>
    <property type="match status" value="1"/>
</dbReference>
<reference evidence="9" key="1">
    <citation type="submission" date="2022-11" db="UniProtKB">
        <authorList>
            <consortium name="WormBaseParasite"/>
        </authorList>
    </citation>
    <scope>IDENTIFICATION</scope>
</reference>
<dbReference type="PANTHER" id="PTHR13237">
    <property type="entry name" value="SOMETHING ABOUT SILENCING PROTEIN 10-RELATED"/>
    <property type="match status" value="1"/>
</dbReference>
<dbReference type="PANTHER" id="PTHR13237:SF8">
    <property type="entry name" value="SOMETHING ABOUT SILENCING PROTEIN 10"/>
    <property type="match status" value="1"/>
</dbReference>
<organism evidence="8 9">
    <name type="scientific">Romanomermis culicivorax</name>
    <name type="common">Nematode worm</name>
    <dbReference type="NCBI Taxonomy" id="13658"/>
    <lineage>
        <taxon>Eukaryota</taxon>
        <taxon>Metazoa</taxon>
        <taxon>Ecdysozoa</taxon>
        <taxon>Nematoda</taxon>
        <taxon>Enoplea</taxon>
        <taxon>Dorylaimia</taxon>
        <taxon>Mermithida</taxon>
        <taxon>Mermithoidea</taxon>
        <taxon>Mermithidae</taxon>
        <taxon>Romanomermis</taxon>
    </lineage>
</organism>
<evidence type="ECO:0000313" key="8">
    <source>
        <dbReference type="Proteomes" id="UP000887565"/>
    </source>
</evidence>
<feature type="region of interest" description="Disordered" evidence="5">
    <location>
        <begin position="234"/>
        <end position="287"/>
    </location>
</feature>
<dbReference type="GO" id="GO:0032040">
    <property type="term" value="C:small-subunit processome"/>
    <property type="evidence" value="ECO:0007669"/>
    <property type="project" value="TreeGrafter"/>
</dbReference>
<dbReference type="InterPro" id="IPR006785">
    <property type="entry name" value="Pex14_N"/>
</dbReference>
<evidence type="ECO:0000256" key="2">
    <source>
        <dbReference type="ARBA" id="ARBA00010979"/>
    </source>
</evidence>
<dbReference type="InterPro" id="IPR036388">
    <property type="entry name" value="WH-like_DNA-bd_sf"/>
</dbReference>
<dbReference type="Pfam" id="PF09368">
    <property type="entry name" value="Sas10"/>
    <property type="match status" value="1"/>
</dbReference>
<feature type="compositionally biased region" description="Basic residues" evidence="5">
    <location>
        <begin position="594"/>
        <end position="610"/>
    </location>
</feature>
<sequence length="640" mass="73712">VQKAVNFLVDDRVAKTAFDEKRVFLKNKGLTDDEINEAISVANRLPSCSRNDVSSLGRSAQATPLVPKGHNKWRDFANIAVLAGGATYLTFSLIKNIVMPKWFGDVTVEQNKIQNIQDSVCDVQNGLKFLVDSVQQTLSAVQRQQELSDKLLQQLSLREDANIRLERQITELKSDLSVIKGLFLSRMGRKNKAKTYGNQSAIFNNKKVTFRDENPNPNDESYFNDEVDQFHKEKDKIPLSNIRSVSPSPSDEEVFKVAANSDEEEQMSNEYEDMSDQNHQENDVDDVEDDMASDIEEKDENDYLPSASNWGKNKKTFYNTDYIDKDYAGNVSESDEEAAQLEEIEAKALQKRLADHMTEDDFDLGFKISAEKDNYNRKAIEIKDDVDISQLNEHEKLNYTIKNNPELPALIDDFKAKFETMENRLHPIVKAIKDGILPLTDRLNVVQLRFEAYSNYLINVNFYFLLKANQINLKNHPVIDKIMHWKKIINAIDRKCEHLDKDLTYVCDRLKEGSNLSDLKFVEDDQSSPTGSETLRLPKKSKNLNESDKDEHEMALYDFEDGDDMTDEKRAATYEILKNKGTTPRRKKEERNPRVKHRRKFQKALHRKRSQVPDVKRELKKYGGEERGIKSNVVKSVKLH</sequence>
<name>A0A915L6G3_ROMCU</name>
<dbReference type="InterPro" id="IPR007146">
    <property type="entry name" value="Sas10/Utp3/C1D"/>
</dbReference>
<evidence type="ECO:0000259" key="7">
    <source>
        <dbReference type="Pfam" id="PF09368"/>
    </source>
</evidence>
<feature type="compositionally biased region" description="Acidic residues" evidence="5">
    <location>
        <begin position="261"/>
        <end position="275"/>
    </location>
</feature>
<dbReference type="Gene3D" id="1.10.10.10">
    <property type="entry name" value="Winged helix-like DNA-binding domain superfamily/Winged helix DNA-binding domain"/>
    <property type="match status" value="1"/>
</dbReference>
<feature type="compositionally biased region" description="Basic and acidic residues" evidence="5">
    <location>
        <begin position="543"/>
        <end position="552"/>
    </location>
</feature>
<feature type="domain" description="Sas10 C-terminal" evidence="7">
    <location>
        <begin position="567"/>
        <end position="639"/>
    </location>
</feature>
<feature type="domain" description="Peroxisome membrane anchor protein Pex14p N-terminal" evidence="6">
    <location>
        <begin position="1"/>
        <end position="39"/>
    </location>
</feature>
<dbReference type="AlphaFoldDB" id="A0A915L6G3"/>
<evidence type="ECO:0000256" key="5">
    <source>
        <dbReference type="SAM" id="MobiDB-lite"/>
    </source>
</evidence>
<evidence type="ECO:0000256" key="1">
    <source>
        <dbReference type="ARBA" id="ARBA00004123"/>
    </source>
</evidence>
<protein>
    <submittedName>
        <fullName evidence="9">Something about silencing protein 10</fullName>
    </submittedName>
</protein>
<dbReference type="WBParaSite" id="nRc.2.0.1.t46103-RA">
    <property type="protein sequence ID" value="nRc.2.0.1.t46103-RA"/>
    <property type="gene ID" value="nRc.2.0.1.g46103"/>
</dbReference>
<dbReference type="Proteomes" id="UP000887565">
    <property type="component" value="Unplaced"/>
</dbReference>
<evidence type="ECO:0000256" key="3">
    <source>
        <dbReference type="ARBA" id="ARBA00022553"/>
    </source>
</evidence>
<proteinExistence type="inferred from homology"/>
<comment type="similarity">
    <text evidence="2">Belongs to the SAS10 family.</text>
</comment>
<dbReference type="OMA" id="RRSERCY"/>
<dbReference type="Pfam" id="PF04695">
    <property type="entry name" value="Pex14_N"/>
    <property type="match status" value="1"/>
</dbReference>
<dbReference type="GO" id="GO:0000462">
    <property type="term" value="P:maturation of SSU-rRNA from tricistronic rRNA transcript (SSU-rRNA, 5.8S rRNA, LSU-rRNA)"/>
    <property type="evidence" value="ECO:0007669"/>
    <property type="project" value="TreeGrafter"/>
</dbReference>
<dbReference type="InterPro" id="IPR018972">
    <property type="entry name" value="Sas10_C_dom"/>
</dbReference>
<feature type="region of interest" description="Disordered" evidence="5">
    <location>
        <begin position="579"/>
        <end position="615"/>
    </location>
</feature>
<keyword evidence="8" id="KW-1185">Reference proteome</keyword>
<keyword evidence="3" id="KW-0597">Phosphoprotein</keyword>
<accession>A0A915L6G3</accession>
<evidence type="ECO:0000256" key="4">
    <source>
        <dbReference type="ARBA" id="ARBA00023242"/>
    </source>
</evidence>